<gene>
    <name evidence="1" type="ORF">ON006_12255</name>
</gene>
<evidence type="ECO:0000313" key="2">
    <source>
        <dbReference type="Proteomes" id="UP001164653"/>
    </source>
</evidence>
<reference evidence="1" key="1">
    <citation type="submission" date="2022-11" db="EMBL/GenBank/DDBJ databases">
        <title>Dyadobacter pollutisoli sp. nov., isolated from plastic dumped soil.</title>
        <authorList>
            <person name="Kim J.M."/>
            <person name="Kim K.R."/>
            <person name="Lee J.K."/>
            <person name="Hao L."/>
            <person name="Jeon C.O."/>
        </authorList>
    </citation>
    <scope>NUCLEOTIDE SEQUENCE</scope>
    <source>
        <strain evidence="1">U1</strain>
    </source>
</reference>
<dbReference type="InterPro" id="IPR052922">
    <property type="entry name" value="Cytidylate_Kinase-2"/>
</dbReference>
<dbReference type="Proteomes" id="UP001164653">
    <property type="component" value="Chromosome"/>
</dbReference>
<dbReference type="EMBL" id="CP112998">
    <property type="protein sequence ID" value="WAC14709.1"/>
    <property type="molecule type" value="Genomic_DNA"/>
</dbReference>
<dbReference type="KEGG" id="dpf:ON006_12255"/>
<dbReference type="InterPro" id="IPR027417">
    <property type="entry name" value="P-loop_NTPase"/>
</dbReference>
<dbReference type="PANTHER" id="PTHR37816:SF2">
    <property type="entry name" value="DNA TOPOLOGY MODULATION PROTEIN FLAR-RELATED PROTEIN"/>
    <property type="match status" value="1"/>
</dbReference>
<dbReference type="AlphaFoldDB" id="A0A9E8NIM1"/>
<organism evidence="1 2">
    <name type="scientific">Dyadobacter pollutisoli</name>
    <dbReference type="NCBI Taxonomy" id="2910158"/>
    <lineage>
        <taxon>Bacteria</taxon>
        <taxon>Pseudomonadati</taxon>
        <taxon>Bacteroidota</taxon>
        <taxon>Cytophagia</taxon>
        <taxon>Cytophagales</taxon>
        <taxon>Spirosomataceae</taxon>
        <taxon>Dyadobacter</taxon>
    </lineage>
</organism>
<accession>A0A9E8NIM1</accession>
<sequence>MKIHIMGASCAGSTTLGNALAERAGTPYFDTDDYFWVPSEVPYTVKRNPALRNQMLIEDLSRQESWILGGSLISWGPEWQAMFDLVVFLYVPPEIRLQRLVQRELERYGNTIYTDPERNRLFQEFMEWASKYDDVTFTGRNIRIHESWLKEIPCKVIEIRGDTTVEERLRLVLNAMEG</sequence>
<name>A0A9E8NIM1_9BACT</name>
<dbReference type="RefSeq" id="WP_244820076.1">
    <property type="nucleotide sequence ID" value="NZ_CP112998.1"/>
</dbReference>
<keyword evidence="2" id="KW-1185">Reference proteome</keyword>
<dbReference type="Pfam" id="PF13238">
    <property type="entry name" value="AAA_18"/>
    <property type="match status" value="1"/>
</dbReference>
<dbReference type="PANTHER" id="PTHR37816">
    <property type="entry name" value="YALI0E33011P"/>
    <property type="match status" value="1"/>
</dbReference>
<protein>
    <submittedName>
        <fullName evidence="1">AAA family ATPase</fullName>
    </submittedName>
</protein>
<dbReference type="NCBIfam" id="NF004861">
    <property type="entry name" value="PRK06217.1"/>
    <property type="match status" value="1"/>
</dbReference>
<proteinExistence type="predicted"/>
<evidence type="ECO:0000313" key="1">
    <source>
        <dbReference type="EMBL" id="WAC14709.1"/>
    </source>
</evidence>
<dbReference type="SUPFAM" id="SSF52540">
    <property type="entry name" value="P-loop containing nucleoside triphosphate hydrolases"/>
    <property type="match status" value="1"/>
</dbReference>
<dbReference type="Gene3D" id="3.40.50.300">
    <property type="entry name" value="P-loop containing nucleotide triphosphate hydrolases"/>
    <property type="match status" value="1"/>
</dbReference>